<evidence type="ECO:0000256" key="1">
    <source>
        <dbReference type="SAM" id="Phobius"/>
    </source>
</evidence>
<dbReference type="AlphaFoldDB" id="A0A3D9IQP6"/>
<name>A0A3D9IQP6_9BACL</name>
<dbReference type="Pfam" id="PF14209">
    <property type="entry name" value="DUF4321"/>
    <property type="match status" value="1"/>
</dbReference>
<keyword evidence="3" id="KW-1185">Reference proteome</keyword>
<dbReference type="RefSeq" id="WP_115992197.1">
    <property type="nucleotide sequence ID" value="NZ_QRDY01000003.1"/>
</dbReference>
<dbReference type="OrthoDB" id="2974387at2"/>
<proteinExistence type="predicted"/>
<protein>
    <submittedName>
        <fullName evidence="2">Uncharacterized protein DUF4321</fullName>
    </submittedName>
</protein>
<evidence type="ECO:0000313" key="3">
    <source>
        <dbReference type="Proteomes" id="UP000256869"/>
    </source>
</evidence>
<accession>A0A3D9IQP6</accession>
<comment type="caution">
    <text evidence="2">The sequence shown here is derived from an EMBL/GenBank/DDBJ whole genome shotgun (WGS) entry which is preliminary data.</text>
</comment>
<organism evidence="2 3">
    <name type="scientific">Cohnella lupini</name>
    <dbReference type="NCBI Taxonomy" id="1294267"/>
    <lineage>
        <taxon>Bacteria</taxon>
        <taxon>Bacillati</taxon>
        <taxon>Bacillota</taxon>
        <taxon>Bacilli</taxon>
        <taxon>Bacillales</taxon>
        <taxon>Paenibacillaceae</taxon>
        <taxon>Cohnella</taxon>
    </lineage>
</organism>
<reference evidence="2 3" key="1">
    <citation type="submission" date="2018-07" db="EMBL/GenBank/DDBJ databases">
        <title>Genomic Encyclopedia of Type Strains, Phase III (KMG-III): the genomes of soil and plant-associated and newly described type strains.</title>
        <authorList>
            <person name="Whitman W."/>
        </authorList>
    </citation>
    <scope>NUCLEOTIDE SEQUENCE [LARGE SCALE GENOMIC DNA]</scope>
    <source>
        <strain evidence="2 3">CECT 8236</strain>
    </source>
</reference>
<evidence type="ECO:0000313" key="2">
    <source>
        <dbReference type="EMBL" id="RED64110.1"/>
    </source>
</evidence>
<dbReference type="InterPro" id="IPR025470">
    <property type="entry name" value="DUF4321"/>
</dbReference>
<feature type="transmembrane region" description="Helical" evidence="1">
    <location>
        <begin position="60"/>
        <end position="77"/>
    </location>
</feature>
<gene>
    <name evidence="2" type="ORF">DFP95_103353</name>
</gene>
<dbReference type="Proteomes" id="UP000256869">
    <property type="component" value="Unassembled WGS sequence"/>
</dbReference>
<sequence>MKKNAWIFLLFVFLGLLAGALVAEWLQEVPGLTFLTRAIEVNWSPAADLSVIKYSLNLDVNFTLLSIVGAIVAIWLYRKM</sequence>
<dbReference type="EMBL" id="QRDY01000003">
    <property type="protein sequence ID" value="RED64110.1"/>
    <property type="molecule type" value="Genomic_DNA"/>
</dbReference>
<keyword evidence="1" id="KW-0472">Membrane</keyword>
<keyword evidence="1" id="KW-0812">Transmembrane</keyword>
<keyword evidence="1" id="KW-1133">Transmembrane helix</keyword>